<dbReference type="GO" id="GO:0001682">
    <property type="term" value="P:tRNA 5'-leader removal"/>
    <property type="evidence" value="ECO:0007669"/>
    <property type="project" value="InterPro"/>
</dbReference>
<dbReference type="PANTHER" id="PTHR15396:SF1">
    <property type="entry name" value="RIBONUCLEASE P PROTEIN SUBUNIT P40"/>
    <property type="match status" value="1"/>
</dbReference>
<dbReference type="GO" id="GO:0030681">
    <property type="term" value="C:multimeric ribonuclease P complex"/>
    <property type="evidence" value="ECO:0007669"/>
    <property type="project" value="TreeGrafter"/>
</dbReference>
<dbReference type="GO" id="GO:0004526">
    <property type="term" value="F:ribonuclease P activity"/>
    <property type="evidence" value="ECO:0007669"/>
    <property type="project" value="TreeGrafter"/>
</dbReference>
<dbReference type="eggNOG" id="ENOG502QSAV">
    <property type="taxonomic scope" value="Eukaryota"/>
</dbReference>
<organism evidence="1 2">
    <name type="scientific">Heterocephalus glaber</name>
    <name type="common">Naked mole rat</name>
    <dbReference type="NCBI Taxonomy" id="10181"/>
    <lineage>
        <taxon>Eukaryota</taxon>
        <taxon>Metazoa</taxon>
        <taxon>Chordata</taxon>
        <taxon>Craniata</taxon>
        <taxon>Vertebrata</taxon>
        <taxon>Euteleostomi</taxon>
        <taxon>Mammalia</taxon>
        <taxon>Eutheria</taxon>
        <taxon>Euarchontoglires</taxon>
        <taxon>Glires</taxon>
        <taxon>Rodentia</taxon>
        <taxon>Hystricomorpha</taxon>
        <taxon>Bathyergidae</taxon>
        <taxon>Heterocephalus</taxon>
    </lineage>
</organism>
<accession>G5C8X0</accession>
<dbReference type="InParanoid" id="G5C8X0"/>
<dbReference type="FunCoup" id="G5C8X0">
    <property type="interactions" value="194"/>
</dbReference>
<dbReference type="Pfam" id="PF08584">
    <property type="entry name" value="Ribonuc_P_40"/>
    <property type="match status" value="1"/>
</dbReference>
<sequence length="365" mass="41713">MATLRGLRETPRHLLVCEKSNFGHDKSRHRHLVETHYHNYKVSFLIPECGILSKELKNLVMETGPYYFVKNLPLYELITHEFINTFVKKGSCYALTYNTNIDEDNTVALLPNGNGKLILSLDKDTYEETGLQGRPSQYSGRKIMKFIVSIDLMDLSFIMDSKKYERISWSLKEKKPLKFDFLLAWHQTGTEESVMMSYFSKYQIQEQQPKVAVSTLRDLQCPVLQSGELRGEAEASCSAPELFDWLGAVFCGVDPNNEPNNFISTYCCPQPSTVVEKAYLCTVTGFIVAEKICVLLEQLCHYFDEPKLAPWVTLSVQGFADSPVSWRESEHGFQKGGEHLYTFVIFNNLDYWLQMAVGANDDCPP</sequence>
<dbReference type="Proteomes" id="UP000006813">
    <property type="component" value="Unassembled WGS sequence"/>
</dbReference>
<proteinExistence type="predicted"/>
<dbReference type="GO" id="GO:0000172">
    <property type="term" value="C:ribonuclease MRP complex"/>
    <property type="evidence" value="ECO:0007669"/>
    <property type="project" value="TreeGrafter"/>
</dbReference>
<protein>
    <submittedName>
        <fullName evidence="1">Ribonuclease P protein subunit p40</fullName>
    </submittedName>
</protein>
<evidence type="ECO:0000313" key="2">
    <source>
        <dbReference type="Proteomes" id="UP000006813"/>
    </source>
</evidence>
<dbReference type="GO" id="GO:0000447">
    <property type="term" value="P:endonucleolytic cleavage in ITS1 to separate SSU-rRNA from 5.8S rRNA and LSU-rRNA from tricistronic rRNA transcript (SSU-rRNA, 5.8S rRNA, LSU-rRNA)"/>
    <property type="evidence" value="ECO:0007669"/>
    <property type="project" value="TreeGrafter"/>
</dbReference>
<dbReference type="InterPro" id="IPR013893">
    <property type="entry name" value="RNase_P_Rpp40"/>
</dbReference>
<dbReference type="EMBL" id="JH173934">
    <property type="protein sequence ID" value="EHB17981.1"/>
    <property type="molecule type" value="Genomic_DNA"/>
</dbReference>
<dbReference type="PANTHER" id="PTHR15396">
    <property type="entry name" value="RIBONUCLEASE P PROTEIN SUBUNIT P40"/>
    <property type="match status" value="1"/>
</dbReference>
<dbReference type="AlphaFoldDB" id="G5C8X0"/>
<evidence type="ECO:0000313" key="1">
    <source>
        <dbReference type="EMBL" id="EHB17981.1"/>
    </source>
</evidence>
<dbReference type="STRING" id="10181.G5C8X0"/>
<gene>
    <name evidence="1" type="ORF">GW7_01065</name>
</gene>
<name>G5C8X0_HETGA</name>
<reference evidence="1 2" key="1">
    <citation type="journal article" date="2011" name="Nature">
        <title>Genome sequencing reveals insights into physiology and longevity of the naked mole rat.</title>
        <authorList>
            <person name="Kim E.B."/>
            <person name="Fang X."/>
            <person name="Fushan A.A."/>
            <person name="Huang Z."/>
            <person name="Lobanov A.V."/>
            <person name="Han L."/>
            <person name="Marino S.M."/>
            <person name="Sun X."/>
            <person name="Turanov A.A."/>
            <person name="Yang P."/>
            <person name="Yim S.H."/>
            <person name="Zhao X."/>
            <person name="Kasaikina M.V."/>
            <person name="Stoletzki N."/>
            <person name="Peng C."/>
            <person name="Polak P."/>
            <person name="Xiong Z."/>
            <person name="Kiezun A."/>
            <person name="Zhu Y."/>
            <person name="Chen Y."/>
            <person name="Kryukov G.V."/>
            <person name="Zhang Q."/>
            <person name="Peshkin L."/>
            <person name="Yang L."/>
            <person name="Bronson R.T."/>
            <person name="Buffenstein R."/>
            <person name="Wang B."/>
            <person name="Han C."/>
            <person name="Li Q."/>
            <person name="Chen L."/>
            <person name="Zhao W."/>
            <person name="Sunyaev S.R."/>
            <person name="Park T.J."/>
            <person name="Zhang G."/>
            <person name="Wang J."/>
            <person name="Gladyshev V.N."/>
        </authorList>
    </citation>
    <scope>NUCLEOTIDE SEQUENCE [LARGE SCALE GENOMIC DNA]</scope>
</reference>
<dbReference type="GO" id="GO:0000171">
    <property type="term" value="F:ribonuclease MRP activity"/>
    <property type="evidence" value="ECO:0007669"/>
    <property type="project" value="TreeGrafter"/>
</dbReference>